<sequence length="59" mass="6557">MCEFYLTIAAVVLRVAPQMKLVSKNDDFVAMNHEAIIPKPKKGTKPITVMVSPESVMHT</sequence>
<organism evidence="1 2">
    <name type="scientific">Apiospora rasikravindrae</name>
    <dbReference type="NCBI Taxonomy" id="990691"/>
    <lineage>
        <taxon>Eukaryota</taxon>
        <taxon>Fungi</taxon>
        <taxon>Dikarya</taxon>
        <taxon>Ascomycota</taxon>
        <taxon>Pezizomycotina</taxon>
        <taxon>Sordariomycetes</taxon>
        <taxon>Xylariomycetidae</taxon>
        <taxon>Amphisphaeriales</taxon>
        <taxon>Apiosporaceae</taxon>
        <taxon>Apiospora</taxon>
    </lineage>
</organism>
<comment type="caution">
    <text evidence="1">The sequence shown here is derived from an EMBL/GenBank/DDBJ whole genome shotgun (WGS) entry which is preliminary data.</text>
</comment>
<keyword evidence="2" id="KW-1185">Reference proteome</keyword>
<name>A0ABR1SKR4_9PEZI</name>
<proteinExistence type="predicted"/>
<protein>
    <submittedName>
        <fullName evidence="1">Trichodiene oxygenase</fullName>
    </submittedName>
</protein>
<dbReference type="EMBL" id="JAQQWK010000009">
    <property type="protein sequence ID" value="KAK8034083.1"/>
    <property type="molecule type" value="Genomic_DNA"/>
</dbReference>
<reference evidence="1 2" key="1">
    <citation type="submission" date="2023-01" db="EMBL/GenBank/DDBJ databases">
        <title>Analysis of 21 Apiospora genomes using comparative genomics revels a genus with tremendous synthesis potential of carbohydrate active enzymes and secondary metabolites.</title>
        <authorList>
            <person name="Sorensen T."/>
        </authorList>
    </citation>
    <scope>NUCLEOTIDE SEQUENCE [LARGE SCALE GENOMIC DNA]</scope>
    <source>
        <strain evidence="1 2">CBS 33761</strain>
    </source>
</reference>
<gene>
    <name evidence="1" type="ORF">PG993_009078</name>
</gene>
<evidence type="ECO:0000313" key="2">
    <source>
        <dbReference type="Proteomes" id="UP001444661"/>
    </source>
</evidence>
<accession>A0ABR1SKR4</accession>
<dbReference type="Proteomes" id="UP001444661">
    <property type="component" value="Unassembled WGS sequence"/>
</dbReference>
<evidence type="ECO:0000313" key="1">
    <source>
        <dbReference type="EMBL" id="KAK8034083.1"/>
    </source>
</evidence>